<keyword evidence="2" id="KW-1185">Reference proteome</keyword>
<reference evidence="1 2" key="1">
    <citation type="submission" date="2019-12" db="EMBL/GenBank/DDBJ databases">
        <authorList>
            <person name="Alioto T."/>
            <person name="Alioto T."/>
            <person name="Gomez Garrido J."/>
        </authorList>
    </citation>
    <scope>NUCLEOTIDE SEQUENCE [LARGE SCALE GENOMIC DNA]</scope>
</reference>
<evidence type="ECO:0000313" key="2">
    <source>
        <dbReference type="Proteomes" id="UP000594638"/>
    </source>
</evidence>
<organism evidence="1 2">
    <name type="scientific">Olea europaea subsp. europaea</name>
    <dbReference type="NCBI Taxonomy" id="158383"/>
    <lineage>
        <taxon>Eukaryota</taxon>
        <taxon>Viridiplantae</taxon>
        <taxon>Streptophyta</taxon>
        <taxon>Embryophyta</taxon>
        <taxon>Tracheophyta</taxon>
        <taxon>Spermatophyta</taxon>
        <taxon>Magnoliopsida</taxon>
        <taxon>eudicotyledons</taxon>
        <taxon>Gunneridae</taxon>
        <taxon>Pentapetalae</taxon>
        <taxon>asterids</taxon>
        <taxon>lamiids</taxon>
        <taxon>Lamiales</taxon>
        <taxon>Oleaceae</taxon>
        <taxon>Oleeae</taxon>
        <taxon>Olea</taxon>
    </lineage>
</organism>
<comment type="caution">
    <text evidence="1">The sequence shown here is derived from an EMBL/GenBank/DDBJ whole genome shotgun (WGS) entry which is preliminary data.</text>
</comment>
<accession>A0A8S0SC22</accession>
<protein>
    <submittedName>
        <fullName evidence="1">Uncharacterized protein</fullName>
    </submittedName>
</protein>
<proteinExistence type="predicted"/>
<name>A0A8S0SC22_OLEEU</name>
<feature type="non-terminal residue" evidence="1">
    <location>
        <position position="1"/>
    </location>
</feature>
<sequence length="88" mass="10074">RVRKAEGQYLNIKLLHKLVDKKALTQGDVCAILKEDYSSLPSHLGRKVKWQGKPYRLLEKNRSHPNMGNGATPLKLRNDRLVKLYAHG</sequence>
<dbReference type="Gramene" id="OE9A114351T1">
    <property type="protein sequence ID" value="OE9A114351C1"/>
    <property type="gene ID" value="OE9A114351"/>
</dbReference>
<dbReference type="Proteomes" id="UP000594638">
    <property type="component" value="Unassembled WGS sequence"/>
</dbReference>
<dbReference type="EMBL" id="CACTIH010004265">
    <property type="protein sequence ID" value="CAA2990391.1"/>
    <property type="molecule type" value="Genomic_DNA"/>
</dbReference>
<evidence type="ECO:0000313" key="1">
    <source>
        <dbReference type="EMBL" id="CAA2990391.1"/>
    </source>
</evidence>
<gene>
    <name evidence="1" type="ORF">OLEA9_A114351</name>
</gene>
<dbReference type="AlphaFoldDB" id="A0A8S0SC22"/>